<evidence type="ECO:0000313" key="3">
    <source>
        <dbReference type="Proteomes" id="UP001185659"/>
    </source>
</evidence>
<evidence type="ECO:0000256" key="1">
    <source>
        <dbReference type="SAM" id="MobiDB-lite"/>
    </source>
</evidence>
<sequence length="238" mass="26573">MLDAGMLAARMRGEAAWFRLLAAAARLEMALKYNPRWHLQPRVPAGNPGGGRWTDGGGGTGSGAMGQDEAPVLQRSADRKRSIIKDTPAVFEVEANSEANGSKPIYELHEMNEVFEHAVDILKEASAQDVDHRLVMAIVYMETTHGYYDRLHPRPKTVLPMNVHVSYWSGFGWSREDLQVPATNIRAGVTLLKRISERVKEPTVAKVATLYNNLSAEQVSGYGARVQKIYEEEPWWDL</sequence>
<accession>A0ABU4AMY7</accession>
<name>A0ABU4AMY7_9HYPH</name>
<dbReference type="RefSeq" id="WP_297557977.1">
    <property type="nucleotide sequence ID" value="NZ_JAWLIP010000007.1"/>
</dbReference>
<evidence type="ECO:0000313" key="2">
    <source>
        <dbReference type="EMBL" id="MDV6227595.1"/>
    </source>
</evidence>
<dbReference type="Proteomes" id="UP001185659">
    <property type="component" value="Unassembled WGS sequence"/>
</dbReference>
<protein>
    <recommendedName>
        <fullName evidence="4">Transglycosylase SLT domain-containing protein</fullName>
    </recommendedName>
</protein>
<gene>
    <name evidence="2" type="ORF">R2G56_14945</name>
</gene>
<dbReference type="EMBL" id="JAWLIP010000007">
    <property type="protein sequence ID" value="MDV6227595.1"/>
    <property type="molecule type" value="Genomic_DNA"/>
</dbReference>
<proteinExistence type="predicted"/>
<dbReference type="SUPFAM" id="SSF53955">
    <property type="entry name" value="Lysozyme-like"/>
    <property type="match status" value="1"/>
</dbReference>
<evidence type="ECO:0008006" key="4">
    <source>
        <dbReference type="Google" id="ProtNLM"/>
    </source>
</evidence>
<organism evidence="2 3">
    <name type="scientific">Nitratireductor aquimarinus</name>
    <dbReference type="NCBI Taxonomy" id="889300"/>
    <lineage>
        <taxon>Bacteria</taxon>
        <taxon>Pseudomonadati</taxon>
        <taxon>Pseudomonadota</taxon>
        <taxon>Alphaproteobacteria</taxon>
        <taxon>Hyphomicrobiales</taxon>
        <taxon>Phyllobacteriaceae</taxon>
        <taxon>Nitratireductor</taxon>
    </lineage>
</organism>
<comment type="caution">
    <text evidence="2">The sequence shown here is derived from an EMBL/GenBank/DDBJ whole genome shotgun (WGS) entry which is preliminary data.</text>
</comment>
<dbReference type="InterPro" id="IPR023346">
    <property type="entry name" value="Lysozyme-like_dom_sf"/>
</dbReference>
<keyword evidence="3" id="KW-1185">Reference proteome</keyword>
<reference evidence="2 3" key="1">
    <citation type="submission" date="2023-10" db="EMBL/GenBank/DDBJ databases">
        <authorList>
            <person name="Venkata Ramana C."/>
            <person name="Sasikala C."/>
            <person name="Dhurka M."/>
        </authorList>
    </citation>
    <scope>NUCLEOTIDE SEQUENCE [LARGE SCALE GENOMIC DNA]</scope>
    <source>
        <strain evidence="2 3">KCTC 32151</strain>
    </source>
</reference>
<feature type="compositionally biased region" description="Gly residues" evidence="1">
    <location>
        <begin position="47"/>
        <end position="64"/>
    </location>
</feature>
<feature type="region of interest" description="Disordered" evidence="1">
    <location>
        <begin position="42"/>
        <end position="67"/>
    </location>
</feature>